<evidence type="ECO:0000313" key="2">
    <source>
        <dbReference type="EMBL" id="OGG94906.1"/>
    </source>
</evidence>
<dbReference type="STRING" id="1817772.A2527_10030"/>
<proteinExistence type="predicted"/>
<gene>
    <name evidence="2" type="ORF">A2527_10030</name>
</gene>
<accession>A0A1F6G9W6</accession>
<dbReference type="Proteomes" id="UP000178449">
    <property type="component" value="Unassembled WGS sequence"/>
</dbReference>
<protein>
    <recommendedName>
        <fullName evidence="4">Outer membrane protein beta-barrel domain-containing protein</fullName>
    </recommendedName>
</protein>
<organism evidence="2 3">
    <name type="scientific">Candidatus Lambdaproteobacteria bacterium RIFOXYD2_FULL_50_16</name>
    <dbReference type="NCBI Taxonomy" id="1817772"/>
    <lineage>
        <taxon>Bacteria</taxon>
        <taxon>Pseudomonadati</taxon>
        <taxon>Pseudomonadota</taxon>
        <taxon>Candidatus Lambdaproteobacteria</taxon>
    </lineage>
</organism>
<evidence type="ECO:0000256" key="1">
    <source>
        <dbReference type="SAM" id="SignalP"/>
    </source>
</evidence>
<reference evidence="2 3" key="1">
    <citation type="journal article" date="2016" name="Nat. Commun.">
        <title>Thousands of microbial genomes shed light on interconnected biogeochemical processes in an aquifer system.</title>
        <authorList>
            <person name="Anantharaman K."/>
            <person name="Brown C.T."/>
            <person name="Hug L.A."/>
            <person name="Sharon I."/>
            <person name="Castelle C.J."/>
            <person name="Probst A.J."/>
            <person name="Thomas B.C."/>
            <person name="Singh A."/>
            <person name="Wilkins M.J."/>
            <person name="Karaoz U."/>
            <person name="Brodie E.L."/>
            <person name="Williams K.H."/>
            <person name="Hubbard S.S."/>
            <person name="Banfield J.F."/>
        </authorList>
    </citation>
    <scope>NUCLEOTIDE SEQUENCE [LARGE SCALE GENOMIC DNA]</scope>
</reference>
<name>A0A1F6G9W6_9PROT</name>
<evidence type="ECO:0000313" key="3">
    <source>
        <dbReference type="Proteomes" id="UP000178449"/>
    </source>
</evidence>
<keyword evidence="1" id="KW-0732">Signal</keyword>
<feature type="signal peptide" evidence="1">
    <location>
        <begin position="1"/>
        <end position="22"/>
    </location>
</feature>
<dbReference type="AlphaFoldDB" id="A0A1F6G9W6"/>
<dbReference type="EMBL" id="MFNE01000031">
    <property type="protein sequence ID" value="OGG94906.1"/>
    <property type="molecule type" value="Genomic_DNA"/>
</dbReference>
<sequence length="218" mass="24913">MWKKLAFIGVCSLFWGVCLARAEAPDQWVIGGLVRAGGLSFDNLPPDFNQTNLAVVETAQQNTLFSHALAEHWPWEWGFYGYHFDRYLLSGKLAGIDQKMTLLTHQLVAGAAYPFLRERARLKLGGFLAYGQGDSNLETSYQSLTQQPSQPDDWSYHSKAHFWRAEFFFESQIPSGWGYRLGWFIWRGQMDQAWAGQTINLDSPFKISLTAIYRFNGL</sequence>
<feature type="chain" id="PRO_5009524577" description="Outer membrane protein beta-barrel domain-containing protein" evidence="1">
    <location>
        <begin position="23"/>
        <end position="218"/>
    </location>
</feature>
<comment type="caution">
    <text evidence="2">The sequence shown here is derived from an EMBL/GenBank/DDBJ whole genome shotgun (WGS) entry which is preliminary data.</text>
</comment>
<evidence type="ECO:0008006" key="4">
    <source>
        <dbReference type="Google" id="ProtNLM"/>
    </source>
</evidence>